<name>A0A074JA89_9RHOB</name>
<evidence type="ECO:0000256" key="2">
    <source>
        <dbReference type="ARBA" id="ARBA00007430"/>
    </source>
</evidence>
<evidence type="ECO:0000256" key="1">
    <source>
        <dbReference type="ARBA" id="ARBA00004651"/>
    </source>
</evidence>
<dbReference type="PANTHER" id="PTHR30250:SF10">
    <property type="entry name" value="LIPOPOLYSACCHARIDE BIOSYNTHESIS PROTEIN WZXC"/>
    <property type="match status" value="1"/>
</dbReference>
<feature type="transmembrane region" description="Helical" evidence="7">
    <location>
        <begin position="21"/>
        <end position="43"/>
    </location>
</feature>
<dbReference type="eggNOG" id="COG2244">
    <property type="taxonomic scope" value="Bacteria"/>
</dbReference>
<evidence type="ECO:0008006" key="10">
    <source>
        <dbReference type="Google" id="ProtNLM"/>
    </source>
</evidence>
<evidence type="ECO:0000256" key="3">
    <source>
        <dbReference type="ARBA" id="ARBA00022475"/>
    </source>
</evidence>
<feature type="transmembrane region" description="Helical" evidence="7">
    <location>
        <begin position="156"/>
        <end position="179"/>
    </location>
</feature>
<feature type="transmembrane region" description="Helical" evidence="7">
    <location>
        <begin position="249"/>
        <end position="273"/>
    </location>
</feature>
<evidence type="ECO:0000256" key="7">
    <source>
        <dbReference type="SAM" id="Phobius"/>
    </source>
</evidence>
<proteinExistence type="inferred from homology"/>
<feature type="transmembrane region" description="Helical" evidence="7">
    <location>
        <begin position="368"/>
        <end position="386"/>
    </location>
</feature>
<dbReference type="Proteomes" id="UP000027432">
    <property type="component" value="Unassembled WGS sequence"/>
</dbReference>
<reference evidence="8 9" key="1">
    <citation type="submission" date="2013-07" db="EMBL/GenBank/DDBJ databases">
        <title>Thioclava pacifica DSM 10166 Genome Sequencing.</title>
        <authorList>
            <person name="Lai Q."/>
            <person name="Shao Z."/>
        </authorList>
    </citation>
    <scope>NUCLEOTIDE SEQUENCE [LARGE SCALE GENOMIC DNA]</scope>
    <source>
        <strain evidence="8 9">DSM 10166</strain>
    </source>
</reference>
<evidence type="ECO:0000256" key="6">
    <source>
        <dbReference type="ARBA" id="ARBA00023136"/>
    </source>
</evidence>
<dbReference type="EMBL" id="AUND01000023">
    <property type="protein sequence ID" value="KEO52750.1"/>
    <property type="molecule type" value="Genomic_DNA"/>
</dbReference>
<feature type="transmembrane region" description="Helical" evidence="7">
    <location>
        <begin position="336"/>
        <end position="356"/>
    </location>
</feature>
<comment type="caution">
    <text evidence="8">The sequence shown here is derived from an EMBL/GenBank/DDBJ whole genome shotgun (WGS) entry which is preliminary data.</text>
</comment>
<dbReference type="STRING" id="1353537.TP2_07350"/>
<dbReference type="InterPro" id="IPR050833">
    <property type="entry name" value="Poly_Biosynth_Transport"/>
</dbReference>
<gene>
    <name evidence="8" type="ORF">TP2_07350</name>
</gene>
<keyword evidence="4 7" id="KW-0812">Transmembrane</keyword>
<evidence type="ECO:0000313" key="9">
    <source>
        <dbReference type="Proteomes" id="UP000027432"/>
    </source>
</evidence>
<comment type="similarity">
    <text evidence="2">Belongs to the polysaccharide synthase family.</text>
</comment>
<feature type="transmembrane region" description="Helical" evidence="7">
    <location>
        <begin position="294"/>
        <end position="316"/>
    </location>
</feature>
<comment type="subcellular location">
    <subcellularLocation>
        <location evidence="1">Cell membrane</location>
        <topology evidence="1">Multi-pass membrane protein</topology>
    </subcellularLocation>
</comment>
<protein>
    <recommendedName>
        <fullName evidence="10">Polysaccharide biosynthesis protein C-terminal domain-containing protein</fullName>
    </recommendedName>
</protein>
<evidence type="ECO:0000256" key="4">
    <source>
        <dbReference type="ARBA" id="ARBA00022692"/>
    </source>
</evidence>
<feature type="transmembrane region" description="Helical" evidence="7">
    <location>
        <begin position="89"/>
        <end position="112"/>
    </location>
</feature>
<organism evidence="8 9">
    <name type="scientific">Thioclava pacifica DSM 10166</name>
    <dbReference type="NCBI Taxonomy" id="1353537"/>
    <lineage>
        <taxon>Bacteria</taxon>
        <taxon>Pseudomonadati</taxon>
        <taxon>Pseudomonadota</taxon>
        <taxon>Alphaproteobacteria</taxon>
        <taxon>Rhodobacterales</taxon>
        <taxon>Paracoccaceae</taxon>
        <taxon>Thioclava</taxon>
    </lineage>
</organism>
<dbReference type="GO" id="GO:0005886">
    <property type="term" value="C:plasma membrane"/>
    <property type="evidence" value="ECO:0007669"/>
    <property type="project" value="UniProtKB-SubCell"/>
</dbReference>
<dbReference type="PANTHER" id="PTHR30250">
    <property type="entry name" value="PST FAMILY PREDICTED COLANIC ACID TRANSPORTER"/>
    <property type="match status" value="1"/>
</dbReference>
<dbReference type="AlphaFoldDB" id="A0A074JA89"/>
<keyword evidence="9" id="KW-1185">Reference proteome</keyword>
<evidence type="ECO:0000313" key="8">
    <source>
        <dbReference type="EMBL" id="KEO52750.1"/>
    </source>
</evidence>
<evidence type="ECO:0000256" key="5">
    <source>
        <dbReference type="ARBA" id="ARBA00022989"/>
    </source>
</evidence>
<dbReference type="Pfam" id="PF13440">
    <property type="entry name" value="Polysacc_synt_3"/>
    <property type="match status" value="1"/>
</dbReference>
<feature type="transmembrane region" description="Helical" evidence="7">
    <location>
        <begin position="392"/>
        <end position="411"/>
    </location>
</feature>
<keyword evidence="3" id="KW-1003">Cell membrane</keyword>
<keyword evidence="6 7" id="KW-0472">Membrane</keyword>
<keyword evidence="5 7" id="KW-1133">Transmembrane helix</keyword>
<sequence>MSVAARSSLSLPAPMNSIRADLGWSLLGQGMFLLAQAGLVVALARLAPLEDVGRYGIAVSLASITFLAAGLGLRMGLATDPEGRARFGVYLGLRGLTTGAALAVIAVTALALGLRDPALGMILAMVALARTADALSDLSYGAFQSAGRMDPVARSLVLRGLGGLSVFVALLLASGSVALAVAGQAAAWGAVALGHDLPQAARFVRMRPDFTRARLWALLREGRALGLAMLLGEIGTAAPRLIVGTLLPLALAGIYTAVGYVLVLGTAFAAALSQAMAMRLARAISDGSGTFGPMVARFAGSLAALGIAALVIVSLFGGPVLTLVFGPSFVTETRLLTLMTAVLALRLPIAALQTGLVAQRRFACLARLRFGATLAILAGTATGAQFGGLDGVALALLAVSAGQLPLLIVLVRPATSRQPKEPAHV</sequence>
<accession>A0A074JA89</accession>
<feature type="transmembrane region" description="Helical" evidence="7">
    <location>
        <begin position="55"/>
        <end position="77"/>
    </location>
</feature>